<evidence type="ECO:0000313" key="11">
    <source>
        <dbReference type="Proteomes" id="UP001597557"/>
    </source>
</evidence>
<dbReference type="InterPro" id="IPR013656">
    <property type="entry name" value="PAS_4"/>
</dbReference>
<dbReference type="InterPro" id="IPR013655">
    <property type="entry name" value="PAS_fold_3"/>
</dbReference>
<dbReference type="EMBL" id="JBHUPD010000001">
    <property type="protein sequence ID" value="MFD2872334.1"/>
    <property type="molecule type" value="Genomic_DNA"/>
</dbReference>
<dbReference type="Pfam" id="PF08447">
    <property type="entry name" value="PAS_3"/>
    <property type="match status" value="1"/>
</dbReference>
<dbReference type="PROSITE" id="PS50112">
    <property type="entry name" value="PAS"/>
    <property type="match status" value="2"/>
</dbReference>
<dbReference type="InterPro" id="IPR036097">
    <property type="entry name" value="HisK_dim/P_sf"/>
</dbReference>
<dbReference type="SMART" id="SM00086">
    <property type="entry name" value="PAC"/>
    <property type="match status" value="2"/>
</dbReference>
<feature type="domain" description="PAS" evidence="8">
    <location>
        <begin position="249"/>
        <end position="320"/>
    </location>
</feature>
<dbReference type="RefSeq" id="WP_377183868.1">
    <property type="nucleotide sequence ID" value="NZ_JBHUPD010000001.1"/>
</dbReference>
<dbReference type="Proteomes" id="UP001597557">
    <property type="component" value="Unassembled WGS sequence"/>
</dbReference>
<dbReference type="PROSITE" id="PS50113">
    <property type="entry name" value="PAC"/>
    <property type="match status" value="2"/>
</dbReference>
<dbReference type="SUPFAM" id="SSF55874">
    <property type="entry name" value="ATPase domain of HSP90 chaperone/DNA topoisomerase II/histidine kinase"/>
    <property type="match status" value="1"/>
</dbReference>
<dbReference type="InterPro" id="IPR003661">
    <property type="entry name" value="HisK_dim/P_dom"/>
</dbReference>
<dbReference type="InterPro" id="IPR035965">
    <property type="entry name" value="PAS-like_dom_sf"/>
</dbReference>
<dbReference type="Gene3D" id="3.30.450.20">
    <property type="entry name" value="PAS domain"/>
    <property type="match status" value="3"/>
</dbReference>
<evidence type="ECO:0000313" key="10">
    <source>
        <dbReference type="EMBL" id="MFD2872334.1"/>
    </source>
</evidence>
<dbReference type="Gene3D" id="3.30.565.10">
    <property type="entry name" value="Histidine kinase-like ATPase, C-terminal domain"/>
    <property type="match status" value="1"/>
</dbReference>
<dbReference type="Pfam" id="PF08448">
    <property type="entry name" value="PAS_4"/>
    <property type="match status" value="1"/>
</dbReference>
<dbReference type="PROSITE" id="PS50109">
    <property type="entry name" value="HIS_KIN"/>
    <property type="match status" value="1"/>
</dbReference>
<keyword evidence="5" id="KW-0418">Kinase</keyword>
<dbReference type="Pfam" id="PF02518">
    <property type="entry name" value="HATPase_c"/>
    <property type="match status" value="1"/>
</dbReference>
<dbReference type="CDD" id="cd00082">
    <property type="entry name" value="HisKA"/>
    <property type="match status" value="1"/>
</dbReference>
<dbReference type="SMART" id="SM00091">
    <property type="entry name" value="PAS"/>
    <property type="match status" value="3"/>
</dbReference>
<proteinExistence type="predicted"/>
<dbReference type="Pfam" id="PF00512">
    <property type="entry name" value="HisKA"/>
    <property type="match status" value="1"/>
</dbReference>
<dbReference type="InterPro" id="IPR036890">
    <property type="entry name" value="HATPase_C_sf"/>
</dbReference>
<dbReference type="Pfam" id="PF00989">
    <property type="entry name" value="PAS"/>
    <property type="match status" value="1"/>
</dbReference>
<dbReference type="InterPro" id="IPR000700">
    <property type="entry name" value="PAS-assoc_C"/>
</dbReference>
<dbReference type="PRINTS" id="PR00344">
    <property type="entry name" value="BCTRLSENSOR"/>
</dbReference>
<sequence length="721" mass="81264">MQNRKAPDAQILKALETAPNMYLVLSPDLYIITASDAYLQATETTREAIAGKYIFDAFPDNPELPDADGVQNINASLQAVLRTKKPDYMRIQRYDVPDNQNPGKFITRYWDPSHTPVLDEDGEIAYIIQLATNVTDKIMTERALLKSQQEQGETLAELLLINTQLRETQHHLNALNAQLEDRVARRTEELEESEKRYIEKFNAEQALNEELAASNEEYTAINEELATTNEELIEAQRQLQTVYDELAASSERLQLAIESTELGTWDYNPISGELYWSAECRAIYGLPADEKVSLELFSALIHPDDSEWVQQKIAESIDPEQRKRYDVSYRIIRFDNRKTHWIKVKGKVYFNGGQATRFIGTVLDITDIKLAEINNARLGAIITSSDDAIISKTLDSVITSWNTAAERMFGWTAAEMIGQTIYKIIPEDRQDEEPKLIARLRSGQRVEHFETKRLTKDGRLIDVSETTSPIKDGEGHIVGASKIARDITERKQDETRKSDFIGMVSHELKTPLTSLNAILQIAGQKLAHSKDNFLPGAIDKANIQVKRMTNMINGFLNVSRLESAQLMIEPQHFQLDALINEVIEETKLTVNGHRIECQHCPPVEIFADRDKISSVISNLLVNAVKYSPKGSRVTLTCVAGKDQVIISVRDEGMGISAEDAKMIFDRYYRVQSTHGKHISGFGIGLYLSAEIVKRHGGKIWVETELGSGSTFSFSLPLNYPG</sequence>
<dbReference type="SUPFAM" id="SSF55785">
    <property type="entry name" value="PYP-like sensor domain (PAS domain)"/>
    <property type="match status" value="3"/>
</dbReference>
<evidence type="ECO:0000259" key="8">
    <source>
        <dbReference type="PROSITE" id="PS50112"/>
    </source>
</evidence>
<reference evidence="11" key="1">
    <citation type="journal article" date="2019" name="Int. J. Syst. Evol. Microbiol.">
        <title>The Global Catalogue of Microorganisms (GCM) 10K type strain sequencing project: providing services to taxonomists for standard genome sequencing and annotation.</title>
        <authorList>
            <consortium name="The Broad Institute Genomics Platform"/>
            <consortium name="The Broad Institute Genome Sequencing Center for Infectious Disease"/>
            <person name="Wu L."/>
            <person name="Ma J."/>
        </authorList>
    </citation>
    <scope>NUCLEOTIDE SEQUENCE [LARGE SCALE GENOMIC DNA]</scope>
    <source>
        <strain evidence="11">KCTC 22437</strain>
    </source>
</reference>
<keyword evidence="6" id="KW-0175">Coiled coil</keyword>
<dbReference type="InterPro" id="IPR003594">
    <property type="entry name" value="HATPase_dom"/>
</dbReference>
<evidence type="ECO:0000256" key="3">
    <source>
        <dbReference type="ARBA" id="ARBA00022553"/>
    </source>
</evidence>
<dbReference type="PANTHER" id="PTHR43304:SF1">
    <property type="entry name" value="PAC DOMAIN-CONTAINING PROTEIN"/>
    <property type="match status" value="1"/>
</dbReference>
<comment type="catalytic activity">
    <reaction evidence="1">
        <text>ATP + protein L-histidine = ADP + protein N-phospho-L-histidine.</text>
        <dbReference type="EC" id="2.7.13.3"/>
    </reaction>
</comment>
<keyword evidence="3" id="KW-0597">Phosphoprotein</keyword>
<dbReference type="Gene3D" id="1.10.287.130">
    <property type="match status" value="1"/>
</dbReference>
<feature type="domain" description="PAC" evidence="9">
    <location>
        <begin position="447"/>
        <end position="499"/>
    </location>
</feature>
<organism evidence="10 11">
    <name type="scientific">Mucilaginibacter ximonensis</name>
    <dbReference type="NCBI Taxonomy" id="538021"/>
    <lineage>
        <taxon>Bacteria</taxon>
        <taxon>Pseudomonadati</taxon>
        <taxon>Bacteroidota</taxon>
        <taxon>Sphingobacteriia</taxon>
        <taxon>Sphingobacteriales</taxon>
        <taxon>Sphingobacteriaceae</taxon>
        <taxon>Mucilaginibacter</taxon>
    </lineage>
</organism>
<evidence type="ECO:0000256" key="1">
    <source>
        <dbReference type="ARBA" id="ARBA00000085"/>
    </source>
</evidence>
<evidence type="ECO:0000259" key="9">
    <source>
        <dbReference type="PROSITE" id="PS50113"/>
    </source>
</evidence>
<evidence type="ECO:0000256" key="6">
    <source>
        <dbReference type="SAM" id="Coils"/>
    </source>
</evidence>
<feature type="domain" description="Histidine kinase" evidence="7">
    <location>
        <begin position="503"/>
        <end position="719"/>
    </location>
</feature>
<dbReference type="InterPro" id="IPR001610">
    <property type="entry name" value="PAC"/>
</dbReference>
<keyword evidence="4" id="KW-0808">Transferase</keyword>
<dbReference type="SMART" id="SM00387">
    <property type="entry name" value="HATPase_c"/>
    <property type="match status" value="1"/>
</dbReference>
<accession>A0ABW5YAC0</accession>
<dbReference type="SUPFAM" id="SSF47384">
    <property type="entry name" value="Homodimeric domain of signal transducing histidine kinase"/>
    <property type="match status" value="1"/>
</dbReference>
<evidence type="ECO:0000256" key="5">
    <source>
        <dbReference type="ARBA" id="ARBA00022777"/>
    </source>
</evidence>
<feature type="coiled-coil region" evidence="6">
    <location>
        <begin position="176"/>
        <end position="245"/>
    </location>
</feature>
<keyword evidence="11" id="KW-1185">Reference proteome</keyword>
<evidence type="ECO:0000256" key="4">
    <source>
        <dbReference type="ARBA" id="ARBA00022679"/>
    </source>
</evidence>
<dbReference type="NCBIfam" id="TIGR00229">
    <property type="entry name" value="sensory_box"/>
    <property type="match status" value="2"/>
</dbReference>
<feature type="domain" description="PAS" evidence="8">
    <location>
        <begin position="374"/>
        <end position="444"/>
    </location>
</feature>
<dbReference type="InterPro" id="IPR005467">
    <property type="entry name" value="His_kinase_dom"/>
</dbReference>
<evidence type="ECO:0000259" key="7">
    <source>
        <dbReference type="PROSITE" id="PS50109"/>
    </source>
</evidence>
<dbReference type="Gene3D" id="2.10.70.100">
    <property type="match status" value="1"/>
</dbReference>
<dbReference type="InterPro" id="IPR052162">
    <property type="entry name" value="Sensor_kinase/Photoreceptor"/>
</dbReference>
<protein>
    <recommendedName>
        <fullName evidence="2">histidine kinase</fullName>
        <ecNumber evidence="2">2.7.13.3</ecNumber>
    </recommendedName>
</protein>
<feature type="domain" description="PAC" evidence="9">
    <location>
        <begin position="325"/>
        <end position="377"/>
    </location>
</feature>
<dbReference type="PANTHER" id="PTHR43304">
    <property type="entry name" value="PHYTOCHROME-LIKE PROTEIN CPH1"/>
    <property type="match status" value="1"/>
</dbReference>
<dbReference type="InterPro" id="IPR013767">
    <property type="entry name" value="PAS_fold"/>
</dbReference>
<evidence type="ECO:0000256" key="2">
    <source>
        <dbReference type="ARBA" id="ARBA00012438"/>
    </source>
</evidence>
<dbReference type="CDD" id="cd00130">
    <property type="entry name" value="PAS"/>
    <property type="match status" value="2"/>
</dbReference>
<comment type="caution">
    <text evidence="10">The sequence shown here is derived from an EMBL/GenBank/DDBJ whole genome shotgun (WGS) entry which is preliminary data.</text>
</comment>
<dbReference type="SMART" id="SM00388">
    <property type="entry name" value="HisKA"/>
    <property type="match status" value="1"/>
</dbReference>
<name>A0ABW5YAC0_9SPHI</name>
<dbReference type="InterPro" id="IPR000014">
    <property type="entry name" value="PAS"/>
</dbReference>
<dbReference type="InterPro" id="IPR004358">
    <property type="entry name" value="Sig_transdc_His_kin-like_C"/>
</dbReference>
<dbReference type="EC" id="2.7.13.3" evidence="2"/>
<gene>
    <name evidence="10" type="ORF">ACFS5N_07650</name>
</gene>